<reference evidence="5" key="1">
    <citation type="book" date="2010" name="EXTREMOPHILES" publisher="0:0-0">
        <title>Complete genome sequences of ten hyperthermophilic archaea reveal their metabolic capabilities and possible ecological roles.</title>
        <editorList>
            <person name="?"/>
        </editorList>
        <authorList>
            <person name="Ravin N.V."/>
            <person name="Mardanov A.V."/>
            <person name="Bonch-Osmolovskaya E.A."/>
            <person name="Skryabin K.G."/>
        </authorList>
    </citation>
    <scope>NUCLEOTIDE SEQUENCE [LARGE SCALE GENOMIC DNA]</scope>
    <source>
        <strain evidence="5">1505</strain>
    </source>
</reference>
<gene>
    <name evidence="4" type="ORF">TCARB_1210</name>
</gene>
<dbReference type="InterPro" id="IPR046342">
    <property type="entry name" value="CBS_dom_sf"/>
</dbReference>
<evidence type="ECO:0000313" key="4">
    <source>
        <dbReference type="EMBL" id="AJB42258.1"/>
    </source>
</evidence>
<dbReference type="KEGG" id="tcb:TCARB_1210"/>
<evidence type="ECO:0000313" key="5">
    <source>
        <dbReference type="Proteomes" id="UP000266720"/>
    </source>
</evidence>
<evidence type="ECO:0000256" key="2">
    <source>
        <dbReference type="PROSITE-ProRule" id="PRU00703"/>
    </source>
</evidence>
<organism evidence="4 5">
    <name type="scientific">Thermofilum adornatum 1505</name>
    <dbReference type="NCBI Taxonomy" id="697581"/>
    <lineage>
        <taxon>Archaea</taxon>
        <taxon>Thermoproteota</taxon>
        <taxon>Thermoprotei</taxon>
        <taxon>Thermofilales</taxon>
        <taxon>Thermofilaceae</taxon>
        <taxon>Thermofilum</taxon>
    </lineage>
</organism>
<dbReference type="InterPro" id="IPR000644">
    <property type="entry name" value="CBS_dom"/>
</dbReference>
<dbReference type="PROSITE" id="PS51371">
    <property type="entry name" value="CBS"/>
    <property type="match status" value="3"/>
</dbReference>
<dbReference type="SUPFAM" id="SSF54631">
    <property type="entry name" value="CBS-domain pair"/>
    <property type="match status" value="2"/>
</dbReference>
<dbReference type="AlphaFoldDB" id="A0A3G1A7T1"/>
<dbReference type="InterPro" id="IPR051257">
    <property type="entry name" value="Diverse_CBS-Domain"/>
</dbReference>
<sequence length="375" mass="41923">MASSRPPLSGAVVRIEPLKLDDIVSLVAEKMWRFELPVVPVVDSEGKYAGIVSIFSILKSKYQGNTKIRSVLEKVPIVDSSYSLTDIARMFVKTGQPGLPYTEEGKIVGVISARRLLETMGLVSRVAARYIAFPLEPLKPDDPIEKARKLLAENGLRFAPVAENGKPVGVVRIYDLVNFIYNTPLRRERLGEIKGEISYFLEQPVSKIMATNFRAVNIDGQPTTMDIAEGSVVLNANGTVYGIISPYLLLRRLLPAVEEANIPLRIEGIEDLDFIARNLVFRKALEVAREIAQRGRLLEMSVVIKSREKAGERKRYDAYVSIKLDKDTFSTSSSGWDPVAVTFEAVDSAYKVFSKTKEKKRDRRISLARLRKAFS</sequence>
<dbReference type="Proteomes" id="UP000266720">
    <property type="component" value="Chromosome"/>
</dbReference>
<accession>A0A3G1A7T1</accession>
<dbReference type="EMBL" id="CP007493">
    <property type="protein sequence ID" value="AJB42258.1"/>
    <property type="molecule type" value="Genomic_DNA"/>
</dbReference>
<name>A0A3G1A7T1_9CREN</name>
<dbReference type="CDD" id="cd02205">
    <property type="entry name" value="CBS_pair_SF"/>
    <property type="match status" value="2"/>
</dbReference>
<protein>
    <recommendedName>
        <fullName evidence="3">CBS domain-containing protein</fullName>
    </recommendedName>
</protein>
<proteinExistence type="predicted"/>
<dbReference type="PANTHER" id="PTHR43080">
    <property type="entry name" value="CBS DOMAIN-CONTAINING PROTEIN CBSX3, MITOCHONDRIAL"/>
    <property type="match status" value="1"/>
</dbReference>
<evidence type="ECO:0000259" key="3">
    <source>
        <dbReference type="PROSITE" id="PS51371"/>
    </source>
</evidence>
<dbReference type="Gene3D" id="3.10.580.10">
    <property type="entry name" value="CBS-domain"/>
    <property type="match status" value="2"/>
</dbReference>
<feature type="domain" description="CBS" evidence="3">
    <location>
        <begin position="131"/>
        <end position="188"/>
    </location>
</feature>
<feature type="domain" description="CBS" evidence="3">
    <location>
        <begin position="71"/>
        <end position="128"/>
    </location>
</feature>
<dbReference type="PANTHER" id="PTHR43080:SF2">
    <property type="entry name" value="CBS DOMAIN-CONTAINING PROTEIN"/>
    <property type="match status" value="1"/>
</dbReference>
<dbReference type="STRING" id="697581.TCARB_1210"/>
<keyword evidence="1 2" id="KW-0129">CBS domain</keyword>
<dbReference type="GeneID" id="25406618"/>
<feature type="domain" description="CBS" evidence="3">
    <location>
        <begin position="11"/>
        <end position="68"/>
    </location>
</feature>
<dbReference type="Pfam" id="PF00571">
    <property type="entry name" value="CBS"/>
    <property type="match status" value="3"/>
</dbReference>
<dbReference type="SMART" id="SM00116">
    <property type="entry name" value="CBS"/>
    <property type="match status" value="2"/>
</dbReference>
<dbReference type="RefSeq" id="WP_052886985.1">
    <property type="nucleotide sequence ID" value="NZ_CP007493.1"/>
</dbReference>
<evidence type="ECO:0000256" key="1">
    <source>
        <dbReference type="ARBA" id="ARBA00023122"/>
    </source>
</evidence>